<organism evidence="5">
    <name type="scientific">bioreactor metagenome</name>
    <dbReference type="NCBI Taxonomy" id="1076179"/>
    <lineage>
        <taxon>unclassified sequences</taxon>
        <taxon>metagenomes</taxon>
        <taxon>ecological metagenomes</taxon>
    </lineage>
</organism>
<comment type="caution">
    <text evidence="5">The sequence shown here is derived from an EMBL/GenBank/DDBJ whole genome shotgun (WGS) entry which is preliminary data.</text>
</comment>
<dbReference type="SUPFAM" id="SSF46785">
    <property type="entry name" value="Winged helix' DNA-binding domain"/>
    <property type="match status" value="1"/>
</dbReference>
<dbReference type="SMART" id="SM00418">
    <property type="entry name" value="HTH_ARSR"/>
    <property type="match status" value="1"/>
</dbReference>
<evidence type="ECO:0000256" key="3">
    <source>
        <dbReference type="ARBA" id="ARBA00023163"/>
    </source>
</evidence>
<dbReference type="AlphaFoldDB" id="A0A645IK21"/>
<dbReference type="EMBL" id="VSSQ01116949">
    <property type="protein sequence ID" value="MPN51641.1"/>
    <property type="molecule type" value="Genomic_DNA"/>
</dbReference>
<dbReference type="PROSITE" id="PS50987">
    <property type="entry name" value="HTH_ARSR_2"/>
    <property type="match status" value="1"/>
</dbReference>
<dbReference type="GO" id="GO:0003700">
    <property type="term" value="F:DNA-binding transcription factor activity"/>
    <property type="evidence" value="ECO:0007669"/>
    <property type="project" value="InterPro"/>
</dbReference>
<dbReference type="CDD" id="cd00090">
    <property type="entry name" value="HTH_ARSR"/>
    <property type="match status" value="1"/>
</dbReference>
<evidence type="ECO:0000313" key="5">
    <source>
        <dbReference type="EMBL" id="MPN51641.1"/>
    </source>
</evidence>
<proteinExistence type="predicted"/>
<reference evidence="5" key="1">
    <citation type="submission" date="2019-08" db="EMBL/GenBank/DDBJ databases">
        <authorList>
            <person name="Kucharzyk K."/>
            <person name="Murdoch R.W."/>
            <person name="Higgins S."/>
            <person name="Loffler F."/>
        </authorList>
    </citation>
    <scope>NUCLEOTIDE SEQUENCE</scope>
</reference>
<dbReference type="Gene3D" id="1.10.10.10">
    <property type="entry name" value="Winged helix-like DNA-binding domain superfamily/Winged helix DNA-binding domain"/>
    <property type="match status" value="1"/>
</dbReference>
<dbReference type="PANTHER" id="PTHR33154">
    <property type="entry name" value="TRANSCRIPTIONAL REGULATOR, ARSR FAMILY"/>
    <property type="match status" value="1"/>
</dbReference>
<dbReference type="InterPro" id="IPR001845">
    <property type="entry name" value="HTH_ArsR_DNA-bd_dom"/>
</dbReference>
<evidence type="ECO:0000256" key="1">
    <source>
        <dbReference type="ARBA" id="ARBA00023015"/>
    </source>
</evidence>
<keyword evidence="3" id="KW-0804">Transcription</keyword>
<dbReference type="Pfam" id="PF01022">
    <property type="entry name" value="HTH_5"/>
    <property type="match status" value="1"/>
</dbReference>
<name>A0A645IK21_9ZZZZ</name>
<accession>A0A645IK21</accession>
<dbReference type="InterPro" id="IPR051081">
    <property type="entry name" value="HTH_MetalResp_TranReg"/>
</dbReference>
<dbReference type="InterPro" id="IPR036390">
    <property type="entry name" value="WH_DNA-bd_sf"/>
</dbReference>
<evidence type="ECO:0000259" key="4">
    <source>
        <dbReference type="PROSITE" id="PS50987"/>
    </source>
</evidence>
<sequence>MDIAKTQKILEILSDLNRIKIIKELSGNKEICACKLLKLVDCKQATLSHHMKLMVNEGIVNARKDGKWVHYSLNKKELRDVFKYIVSPLAQENK</sequence>
<dbReference type="GO" id="GO:0003677">
    <property type="term" value="F:DNA binding"/>
    <property type="evidence" value="ECO:0007669"/>
    <property type="project" value="UniProtKB-KW"/>
</dbReference>
<dbReference type="InterPro" id="IPR036388">
    <property type="entry name" value="WH-like_DNA-bd_sf"/>
</dbReference>
<dbReference type="PANTHER" id="PTHR33154:SF18">
    <property type="entry name" value="ARSENICAL RESISTANCE OPERON REPRESSOR"/>
    <property type="match status" value="1"/>
</dbReference>
<keyword evidence="1" id="KW-0805">Transcription regulation</keyword>
<dbReference type="NCBIfam" id="NF033788">
    <property type="entry name" value="HTH_metalloreg"/>
    <property type="match status" value="1"/>
</dbReference>
<evidence type="ECO:0000256" key="2">
    <source>
        <dbReference type="ARBA" id="ARBA00023125"/>
    </source>
</evidence>
<protein>
    <submittedName>
        <fullName evidence="5">Cadmium resistance transcriptional regulatory protein CadC</fullName>
    </submittedName>
</protein>
<dbReference type="PRINTS" id="PR00778">
    <property type="entry name" value="HTHARSR"/>
</dbReference>
<feature type="domain" description="HTH arsR-type" evidence="4">
    <location>
        <begin position="1"/>
        <end position="93"/>
    </location>
</feature>
<dbReference type="InterPro" id="IPR011991">
    <property type="entry name" value="ArsR-like_HTH"/>
</dbReference>
<gene>
    <name evidence="5" type="primary">cadC_4</name>
    <name evidence="5" type="ORF">SDC9_199290</name>
</gene>
<keyword evidence="2" id="KW-0238">DNA-binding</keyword>